<sequence>MSLNPPTAYRSAARETYQALLATTATLQSGVLGESLIELVNLRVSQLNGCAYCVDMHARRLLALGHDWQWVNSVVTWHEVDFYDEAERAALAWAEAVTSLAQHGRDEDYAALVPHFDERARAELTFTIALMNAWNRMAIPLHSQVARNPAAPA</sequence>
<dbReference type="InterPro" id="IPR029032">
    <property type="entry name" value="AhpD-like"/>
</dbReference>
<dbReference type="PANTHER" id="PTHR34846:SF10">
    <property type="entry name" value="CYTOPLASMIC PROTEIN"/>
    <property type="match status" value="1"/>
</dbReference>
<dbReference type="Proteomes" id="UP001156836">
    <property type="component" value="Unassembled WGS sequence"/>
</dbReference>
<dbReference type="InterPro" id="IPR004675">
    <property type="entry name" value="AhpD_core"/>
</dbReference>
<reference evidence="3" key="1">
    <citation type="journal article" date="2019" name="Int. J. Syst. Evol. Microbiol.">
        <title>The Global Catalogue of Microorganisms (GCM) 10K type strain sequencing project: providing services to taxonomists for standard genome sequencing and annotation.</title>
        <authorList>
            <consortium name="The Broad Institute Genomics Platform"/>
            <consortium name="The Broad Institute Genome Sequencing Center for Infectious Disease"/>
            <person name="Wu L."/>
            <person name="Ma J."/>
        </authorList>
    </citation>
    <scope>NUCLEOTIDE SEQUENCE [LARGE SCALE GENOMIC DNA]</scope>
    <source>
        <strain evidence="3">NBRC 104970</strain>
    </source>
</reference>
<dbReference type="InterPro" id="IPR003779">
    <property type="entry name" value="CMD-like"/>
</dbReference>
<evidence type="ECO:0000313" key="3">
    <source>
        <dbReference type="Proteomes" id="UP001156836"/>
    </source>
</evidence>
<protein>
    <submittedName>
        <fullName evidence="2">Alkyl hydroperoxide reductase AhpD</fullName>
    </submittedName>
</protein>
<dbReference type="NCBIfam" id="TIGR00778">
    <property type="entry name" value="ahpD_dom"/>
    <property type="match status" value="1"/>
</dbReference>
<evidence type="ECO:0000313" key="2">
    <source>
        <dbReference type="EMBL" id="GLS05140.1"/>
    </source>
</evidence>
<evidence type="ECO:0000259" key="1">
    <source>
        <dbReference type="Pfam" id="PF02627"/>
    </source>
</evidence>
<proteinExistence type="predicted"/>
<dbReference type="RefSeq" id="WP_018749403.1">
    <property type="nucleotide sequence ID" value="NZ_BAABUF010000023.1"/>
</dbReference>
<comment type="caution">
    <text evidence="2">The sequence shown here is derived from an EMBL/GenBank/DDBJ whole genome shotgun (WGS) entry which is preliminary data.</text>
</comment>
<keyword evidence="3" id="KW-1185">Reference proteome</keyword>
<name>A0ABQ6BT04_9NEIS</name>
<dbReference type="Gene3D" id="1.20.1290.10">
    <property type="entry name" value="AhpD-like"/>
    <property type="match status" value="1"/>
</dbReference>
<dbReference type="SUPFAM" id="SSF69118">
    <property type="entry name" value="AhpD-like"/>
    <property type="match status" value="1"/>
</dbReference>
<accession>A0ABQ6BT04</accession>
<dbReference type="EMBL" id="BSOZ01000036">
    <property type="protein sequence ID" value="GLS05140.1"/>
    <property type="molecule type" value="Genomic_DNA"/>
</dbReference>
<dbReference type="PANTHER" id="PTHR34846">
    <property type="entry name" value="4-CARBOXYMUCONOLACTONE DECARBOXYLASE FAMILY PROTEIN (AFU_ORTHOLOGUE AFUA_6G11590)"/>
    <property type="match status" value="1"/>
</dbReference>
<feature type="domain" description="Carboxymuconolactone decarboxylase-like" evidence="1">
    <location>
        <begin position="17"/>
        <end position="96"/>
    </location>
</feature>
<gene>
    <name evidence="2" type="ORF">GCM10007860_22900</name>
</gene>
<dbReference type="Pfam" id="PF02627">
    <property type="entry name" value="CMD"/>
    <property type="match status" value="1"/>
</dbReference>
<organism evidence="2 3">
    <name type="scientific">Chitiniphilus shinanonensis</name>
    <dbReference type="NCBI Taxonomy" id="553088"/>
    <lineage>
        <taxon>Bacteria</taxon>
        <taxon>Pseudomonadati</taxon>
        <taxon>Pseudomonadota</taxon>
        <taxon>Betaproteobacteria</taxon>
        <taxon>Neisseriales</taxon>
        <taxon>Chitinibacteraceae</taxon>
        <taxon>Chitiniphilus</taxon>
    </lineage>
</organism>